<sequence length="581" mass="64755">MNLVKSSLANELQCELLLYLDTRRYLYDMRGNCEDFLEQLTEKTLCKFPPLRFLLEIDVMDLLNVSPELGEFLLEEPNQFQRMCNDILFACVQATDIETKNNIEYAQIAVILRLRSVPINSTSNSRHYKGIVNIDGLLLSVSKPENYVLHSVWSCPEECEGNEVILHYIPKHPPRCHLCKSILFENSGLRQCGERVTARFKICDQLLLKPLNITDDLIPKLHLGTRYMLHAVVTKKLTIVWSLEIIIPLAAPITNPIPKDIKDLFKACKETPWKFIYCLASSIGVNVCPLHCFMHLKINLLLSLTSVKANTLTGASILHVLVGGFDTRYVGEIMVDAAKLADRSVVLGASNSVPQTALIASSGGVCVLPLPLHIYSHKQVSGILAAIETGDINSGTAIAKFNSAVWAQGMDFKKMSLFNVASVFGNVCRGDCAEFYDEINEFVLQRAVEPVGVCKEEIKALKDVATYIDVVAGIEVVLDDTTKNLLQNYFLAARKESTKTVCVGSMNALVAICLTSARLCRRRVTNVDDAVFAIWLHVSGSPEPRCAPEEYLQTPADVRKLQKVITSFKHWLEEFTGSCLL</sequence>
<accession>A0A835L665</accession>
<keyword evidence="3" id="KW-1185">Reference proteome</keyword>
<comment type="caution">
    <text evidence="2">The sequence shown here is derived from an EMBL/GenBank/DDBJ whole genome shotgun (WGS) entry which is preliminary data.</text>
</comment>
<proteinExistence type="predicted"/>
<reference evidence="2" key="1">
    <citation type="submission" date="2020-08" db="EMBL/GenBank/DDBJ databases">
        <title>Spodoptera exigua strain:BAW_Kor-Di-RS1 Genome sequencing and assembly.</title>
        <authorList>
            <person name="Kim J."/>
            <person name="Nam H.Y."/>
            <person name="Kwon M."/>
            <person name="Choi J.H."/>
            <person name="Cho S.R."/>
            <person name="Kim G.-H."/>
        </authorList>
    </citation>
    <scope>NUCLEOTIDE SEQUENCE</scope>
    <source>
        <strain evidence="2">BAW_Kor-Di-RS1</strain>
        <tissue evidence="2">Whole-body</tissue>
    </source>
</reference>
<feature type="domain" description="MCMDC2 N-terminal" evidence="1">
    <location>
        <begin position="12"/>
        <end position="117"/>
    </location>
</feature>
<gene>
    <name evidence="2" type="ORF">HW555_003579</name>
</gene>
<protein>
    <recommendedName>
        <fullName evidence="1">MCMDC2 N-terminal domain-containing protein</fullName>
    </recommendedName>
</protein>
<evidence type="ECO:0000313" key="2">
    <source>
        <dbReference type="EMBL" id="KAF9420166.1"/>
    </source>
</evidence>
<dbReference type="Proteomes" id="UP000648187">
    <property type="component" value="Unassembled WGS sequence"/>
</dbReference>
<dbReference type="InterPro" id="IPR058769">
    <property type="entry name" value="MCMDC2_N"/>
</dbReference>
<dbReference type="EMBL" id="JACKWZ010000035">
    <property type="protein sequence ID" value="KAF9420166.1"/>
    <property type="molecule type" value="Genomic_DNA"/>
</dbReference>
<dbReference type="AlphaFoldDB" id="A0A835L665"/>
<evidence type="ECO:0000313" key="3">
    <source>
        <dbReference type="Proteomes" id="UP000648187"/>
    </source>
</evidence>
<organism evidence="2 3">
    <name type="scientific">Spodoptera exigua</name>
    <name type="common">Beet armyworm</name>
    <name type="synonym">Noctua fulgens</name>
    <dbReference type="NCBI Taxonomy" id="7107"/>
    <lineage>
        <taxon>Eukaryota</taxon>
        <taxon>Metazoa</taxon>
        <taxon>Ecdysozoa</taxon>
        <taxon>Arthropoda</taxon>
        <taxon>Hexapoda</taxon>
        <taxon>Insecta</taxon>
        <taxon>Pterygota</taxon>
        <taxon>Neoptera</taxon>
        <taxon>Endopterygota</taxon>
        <taxon>Lepidoptera</taxon>
        <taxon>Glossata</taxon>
        <taxon>Ditrysia</taxon>
        <taxon>Noctuoidea</taxon>
        <taxon>Noctuidae</taxon>
        <taxon>Amphipyrinae</taxon>
        <taxon>Spodoptera</taxon>
    </lineage>
</organism>
<dbReference type="Pfam" id="PF26063">
    <property type="entry name" value="MCMDC2_N"/>
    <property type="match status" value="1"/>
</dbReference>
<name>A0A835L665_SPOEX</name>
<evidence type="ECO:0000259" key="1">
    <source>
        <dbReference type="Pfam" id="PF26063"/>
    </source>
</evidence>